<dbReference type="InterPro" id="IPR002818">
    <property type="entry name" value="DJ-1/PfpI"/>
</dbReference>
<dbReference type="CDD" id="cd03139">
    <property type="entry name" value="GATase1_PfpI_2"/>
    <property type="match status" value="1"/>
</dbReference>
<dbReference type="Gene3D" id="3.40.50.880">
    <property type="match status" value="1"/>
</dbReference>
<organism evidence="2 3">
    <name type="scientific">Nocardiopsis exhalans</name>
    <dbReference type="NCBI Taxonomy" id="163604"/>
    <lineage>
        <taxon>Bacteria</taxon>
        <taxon>Bacillati</taxon>
        <taxon>Actinomycetota</taxon>
        <taxon>Actinomycetes</taxon>
        <taxon>Streptosporangiales</taxon>
        <taxon>Nocardiopsidaceae</taxon>
        <taxon>Nocardiopsis</taxon>
    </lineage>
</organism>
<gene>
    <name evidence="2" type="ORF">NE857_16290</name>
</gene>
<evidence type="ECO:0000313" key="3">
    <source>
        <dbReference type="Proteomes" id="UP001055940"/>
    </source>
</evidence>
<dbReference type="Proteomes" id="UP001055940">
    <property type="component" value="Chromosome"/>
</dbReference>
<dbReference type="SUPFAM" id="SSF52317">
    <property type="entry name" value="Class I glutamine amidotransferase-like"/>
    <property type="match status" value="1"/>
</dbReference>
<evidence type="ECO:0000259" key="1">
    <source>
        <dbReference type="Pfam" id="PF01965"/>
    </source>
</evidence>
<accession>A0ABY5DHX5</accession>
<dbReference type="InterPro" id="IPR052158">
    <property type="entry name" value="INH-QAR"/>
</dbReference>
<keyword evidence="3" id="KW-1185">Reference proteome</keyword>
<dbReference type="PANTHER" id="PTHR43130">
    <property type="entry name" value="ARAC-FAMILY TRANSCRIPTIONAL REGULATOR"/>
    <property type="match status" value="1"/>
</dbReference>
<dbReference type="EMBL" id="CP099837">
    <property type="protein sequence ID" value="USY23034.1"/>
    <property type="molecule type" value="Genomic_DNA"/>
</dbReference>
<proteinExistence type="predicted"/>
<protein>
    <submittedName>
        <fullName evidence="2">DJ-1/PfpI family protein</fullName>
    </submittedName>
</protein>
<dbReference type="Pfam" id="PF01965">
    <property type="entry name" value="DJ-1_PfpI"/>
    <property type="match status" value="1"/>
</dbReference>
<evidence type="ECO:0000313" key="2">
    <source>
        <dbReference type="EMBL" id="USY23034.1"/>
    </source>
</evidence>
<reference evidence="2" key="1">
    <citation type="submission" date="2022-06" db="EMBL/GenBank/DDBJ databases">
        <authorList>
            <person name="Ping M."/>
        </authorList>
    </citation>
    <scope>NUCLEOTIDE SEQUENCE</scope>
    <source>
        <strain evidence="2">JCM11759T</strain>
    </source>
</reference>
<dbReference type="RefSeq" id="WP_254421763.1">
    <property type="nucleotide sequence ID" value="NZ_BAAAJB010000051.1"/>
</dbReference>
<feature type="domain" description="DJ-1/PfpI" evidence="1">
    <location>
        <begin position="1"/>
        <end position="162"/>
    </location>
</feature>
<name>A0ABY5DHX5_9ACTN</name>
<dbReference type="PANTHER" id="PTHR43130:SF2">
    <property type="entry name" value="DJ-1_PFPI DOMAIN-CONTAINING PROTEIN"/>
    <property type="match status" value="1"/>
</dbReference>
<dbReference type="InterPro" id="IPR029062">
    <property type="entry name" value="Class_I_gatase-like"/>
</dbReference>
<sequence length="213" mass="22185">MRIAILLFDRLTALDAVGPYEILGALPSAEVSFVGERRGTVRCFGGGLGLSVDTELDELTDPDIILVPGGPGQAALMDDGPVHEWLRAADATSTWTTSVCTGSLVLAAAGLLRGRRATSHWLALDQLPALGAEPTGERVVFDGKYVTAAGVSSGIDMALSLVGRIAGDDVAQALQLITEYDPQPPYDAGSPHTAPAHIVKSLREGDRSVLEGA</sequence>